<dbReference type="EMBL" id="BMFN01000001">
    <property type="protein sequence ID" value="GGF52471.1"/>
    <property type="molecule type" value="Genomic_DNA"/>
</dbReference>
<keyword evidence="2" id="KW-1185">Reference proteome</keyword>
<accession>A0ACB5PM63</accession>
<gene>
    <name evidence="1" type="primary">pycA</name>
    <name evidence="1" type="ORF">GCM10011375_04940</name>
</gene>
<evidence type="ECO:0000313" key="1">
    <source>
        <dbReference type="EMBL" id="GGF52471.1"/>
    </source>
</evidence>
<dbReference type="Proteomes" id="UP000605392">
    <property type="component" value="Unassembled WGS sequence"/>
</dbReference>
<comment type="caution">
    <text evidence="1">The sequence shown here is derived from an EMBL/GenBank/DDBJ whole genome shotgun (WGS) entry which is preliminary data.</text>
</comment>
<name>A0ACB5PM63_9BACT</name>
<reference evidence="1 2" key="1">
    <citation type="journal article" date="2019" name="Int. J. Syst. Evol. Microbiol.">
        <title>The Global Catalogue of Microorganisms (GCM) 10K type strain sequencing project: providing services to taxonomists for standard genome sequencing and annotation.</title>
        <authorList>
            <consortium name="The Broad Institute Genomics Platform"/>
            <consortium name="The Broad Institute Genome Sequencing Center for Infectious Disease"/>
            <person name="Wu L."/>
            <person name="Ma J."/>
        </authorList>
    </citation>
    <scope>NUCLEOTIDE SEQUENCE [LARGE SCALE GENOMIC DNA]</scope>
    <source>
        <strain evidence="1 2">CGMCC 1.12720</strain>
    </source>
</reference>
<evidence type="ECO:0000313" key="2">
    <source>
        <dbReference type="Proteomes" id="UP000605392"/>
    </source>
</evidence>
<proteinExistence type="predicted"/>
<organism evidence="1 2">
    <name type="scientific">Hymenobacter qilianensis</name>
    <dbReference type="NCBI Taxonomy" id="1385715"/>
    <lineage>
        <taxon>Bacteria</taxon>
        <taxon>Pseudomonadati</taxon>
        <taxon>Bacteroidota</taxon>
        <taxon>Cytophagia</taxon>
        <taxon>Cytophagales</taxon>
        <taxon>Hymenobacteraceae</taxon>
        <taxon>Hymenobacter</taxon>
    </lineage>
</organism>
<sequence>MLGGNKERMAKVPKLFQIWPIFKPLSVFYRPSPMLQVRTGPNQVWDIEYQTNGSITVDNAPFNWDVVPLGAGRYHILYEGRSYSAELITIDYAAKALQLKLNNRIVDLQAKDRFDLLLDKLGMSNAATSKVHELKAPMPGLIVDIRVETGQTVQKGDPLLVLEAMKMENILKAPSDVTIGAIKINLRDNVQKGQVLVQFT</sequence>
<protein>
    <submittedName>
        <fullName evidence="1">Acetyl-CoA carboxylase biotin carboxyl carrier protein subunit</fullName>
    </submittedName>
</protein>